<proteinExistence type="predicted"/>
<dbReference type="Proteomes" id="UP000220914">
    <property type="component" value="Unassembled WGS sequence"/>
</dbReference>
<protein>
    <submittedName>
        <fullName evidence="5">Putative HTH-type transcriptional regulator YmfC</fullName>
    </submittedName>
</protein>
<evidence type="ECO:0000313" key="7">
    <source>
        <dbReference type="Proteomes" id="UP000220914"/>
    </source>
</evidence>
<comment type="caution">
    <text evidence="6">The sequence shown here is derived from an EMBL/GenBank/DDBJ whole genome shotgun (WGS) entry which is preliminary data.</text>
</comment>
<dbReference type="PANTHER" id="PTHR44846">
    <property type="entry name" value="MANNOSYL-D-GLYCERATE TRANSPORT/METABOLISM SYSTEM REPRESSOR MNGR-RELATED"/>
    <property type="match status" value="1"/>
</dbReference>
<dbReference type="AlphaFoldDB" id="A0A2A7MMU0"/>
<dbReference type="GO" id="GO:0003677">
    <property type="term" value="F:DNA binding"/>
    <property type="evidence" value="ECO:0007669"/>
    <property type="project" value="UniProtKB-KW"/>
</dbReference>
<dbReference type="GO" id="GO:0045892">
    <property type="term" value="P:negative regulation of DNA-templated transcription"/>
    <property type="evidence" value="ECO:0007669"/>
    <property type="project" value="TreeGrafter"/>
</dbReference>
<dbReference type="SUPFAM" id="SSF64288">
    <property type="entry name" value="Chorismate lyase-like"/>
    <property type="match status" value="1"/>
</dbReference>
<dbReference type="InterPro" id="IPR011663">
    <property type="entry name" value="UTRA"/>
</dbReference>
<reference evidence="5" key="3">
    <citation type="submission" date="2020-02" db="EMBL/GenBank/DDBJ databases">
        <authorList>
            <person name="Matsumoto Y."/>
            <person name="Motooka D."/>
            <person name="Nakamura S."/>
        </authorList>
    </citation>
    <scope>NUCLEOTIDE SEQUENCE</scope>
    <source>
        <strain evidence="5">JCM 6377</strain>
    </source>
</reference>
<dbReference type="SUPFAM" id="SSF46785">
    <property type="entry name" value="Winged helix' DNA-binding domain"/>
    <property type="match status" value="1"/>
</dbReference>
<dbReference type="PROSITE" id="PS50949">
    <property type="entry name" value="HTH_GNTR"/>
    <property type="match status" value="1"/>
</dbReference>
<dbReference type="GO" id="GO:0003700">
    <property type="term" value="F:DNA-binding transcription factor activity"/>
    <property type="evidence" value="ECO:0007669"/>
    <property type="project" value="InterPro"/>
</dbReference>
<dbReference type="RefSeq" id="WP_097945396.1">
    <property type="nucleotide sequence ID" value="NZ_BLKS01000001.1"/>
</dbReference>
<dbReference type="InterPro" id="IPR036390">
    <property type="entry name" value="WH_DNA-bd_sf"/>
</dbReference>
<evidence type="ECO:0000256" key="1">
    <source>
        <dbReference type="ARBA" id="ARBA00023015"/>
    </source>
</evidence>
<dbReference type="PRINTS" id="PR00035">
    <property type="entry name" value="HTHGNTR"/>
</dbReference>
<name>A0A2A7MMU0_MYCAG</name>
<evidence type="ECO:0000259" key="4">
    <source>
        <dbReference type="PROSITE" id="PS50949"/>
    </source>
</evidence>
<dbReference type="EMBL" id="PDCP01000157">
    <property type="protein sequence ID" value="PEG33035.1"/>
    <property type="molecule type" value="Genomic_DNA"/>
</dbReference>
<accession>A0A2A7MMU0</accession>
<evidence type="ECO:0000256" key="2">
    <source>
        <dbReference type="ARBA" id="ARBA00023125"/>
    </source>
</evidence>
<dbReference type="Gene3D" id="1.10.10.10">
    <property type="entry name" value="Winged helix-like DNA-binding domain superfamily/Winged helix DNA-binding domain"/>
    <property type="match status" value="1"/>
</dbReference>
<dbReference type="InterPro" id="IPR050679">
    <property type="entry name" value="Bact_HTH_transcr_reg"/>
</dbReference>
<dbReference type="InterPro" id="IPR000524">
    <property type="entry name" value="Tscrpt_reg_HTH_GntR"/>
</dbReference>
<gene>
    <name evidence="5" type="primary">ymfC_1</name>
    <name evidence="6" type="ORF">CQY20_32920</name>
    <name evidence="5" type="ORF">MAGR_11400</name>
</gene>
<dbReference type="EMBL" id="BLKS01000001">
    <property type="protein sequence ID" value="GFG49699.1"/>
    <property type="molecule type" value="Genomic_DNA"/>
</dbReference>
<organism evidence="6 7">
    <name type="scientific">Mycolicibacterium agri</name>
    <name type="common">Mycobacterium agri</name>
    <dbReference type="NCBI Taxonomy" id="36811"/>
    <lineage>
        <taxon>Bacteria</taxon>
        <taxon>Bacillati</taxon>
        <taxon>Actinomycetota</taxon>
        <taxon>Actinomycetes</taxon>
        <taxon>Mycobacteriales</taxon>
        <taxon>Mycobacteriaceae</taxon>
        <taxon>Mycolicibacterium</taxon>
    </lineage>
</organism>
<evidence type="ECO:0000256" key="3">
    <source>
        <dbReference type="ARBA" id="ARBA00023163"/>
    </source>
</evidence>
<feature type="domain" description="HTH gntR-type" evidence="4">
    <location>
        <begin position="9"/>
        <end position="77"/>
    </location>
</feature>
<reference evidence="6 7" key="1">
    <citation type="submission" date="2017-10" db="EMBL/GenBank/DDBJ databases">
        <title>The new phylogeny of genus Mycobacterium.</title>
        <authorList>
            <person name="Tortoli E."/>
            <person name="Trovato A."/>
            <person name="Cirillo D.M."/>
        </authorList>
    </citation>
    <scope>NUCLEOTIDE SEQUENCE [LARGE SCALE GENOMIC DNA]</scope>
    <source>
        <strain evidence="6 7">CCUG37673</strain>
    </source>
</reference>
<keyword evidence="1" id="KW-0805">Transcription regulation</keyword>
<dbReference type="Pfam" id="PF07702">
    <property type="entry name" value="UTRA"/>
    <property type="match status" value="1"/>
</dbReference>
<dbReference type="Pfam" id="PF00392">
    <property type="entry name" value="GntR"/>
    <property type="match status" value="1"/>
</dbReference>
<dbReference type="InterPro" id="IPR036388">
    <property type="entry name" value="WH-like_DNA-bd_sf"/>
</dbReference>
<evidence type="ECO:0000313" key="6">
    <source>
        <dbReference type="EMBL" id="PEG33035.1"/>
    </source>
</evidence>
<sequence>MARGMPGETLLADRLRDQLLEDITNSQLPPGTKLPTEGELSKRFGVSRATVREAVRGLVEAGYVTRRRGSGSYVAERRRMPHGLDSTLSYLAMIENAGAKAGMRVLDAVFEESTNIDSVLHVRPGEKVLAVERVRTADDQPVIYSRDRIPARLLRHDLDLANLDPSLFALLRSCGHAADHATATLRAVPSTICTAKMLRVRRGKPLLYIEEVDYDRDGTPVMLSREWHVSEAFDVRINRRAQVPQAPRMR</sequence>
<keyword evidence="3" id="KW-0804">Transcription</keyword>
<dbReference type="OrthoDB" id="120836at2"/>
<dbReference type="SMART" id="SM00866">
    <property type="entry name" value="UTRA"/>
    <property type="match status" value="1"/>
</dbReference>
<keyword evidence="7" id="KW-1185">Reference proteome</keyword>
<reference evidence="5 8" key="2">
    <citation type="journal article" date="2019" name="Emerg. Microbes Infect.">
        <title>Comprehensive subspecies identification of 175 nontuberculous mycobacteria species based on 7547 genomic profiles.</title>
        <authorList>
            <person name="Matsumoto Y."/>
            <person name="Kinjo T."/>
            <person name="Motooka D."/>
            <person name="Nabeya D."/>
            <person name="Jung N."/>
            <person name="Uechi K."/>
            <person name="Horii T."/>
            <person name="Iida T."/>
            <person name="Fujita J."/>
            <person name="Nakamura S."/>
        </authorList>
    </citation>
    <scope>NUCLEOTIDE SEQUENCE [LARGE SCALE GENOMIC DNA]</scope>
    <source>
        <strain evidence="5 8">JCM 6377</strain>
    </source>
</reference>
<dbReference type="CDD" id="cd07377">
    <property type="entry name" value="WHTH_GntR"/>
    <property type="match status" value="1"/>
</dbReference>
<evidence type="ECO:0000313" key="5">
    <source>
        <dbReference type="EMBL" id="GFG49699.1"/>
    </source>
</evidence>
<dbReference type="Gene3D" id="3.40.1410.10">
    <property type="entry name" value="Chorismate lyase-like"/>
    <property type="match status" value="1"/>
</dbReference>
<dbReference type="SMART" id="SM00345">
    <property type="entry name" value="HTH_GNTR"/>
    <property type="match status" value="1"/>
</dbReference>
<keyword evidence="2" id="KW-0238">DNA-binding</keyword>
<evidence type="ECO:0000313" key="8">
    <source>
        <dbReference type="Proteomes" id="UP000465302"/>
    </source>
</evidence>
<dbReference type="PANTHER" id="PTHR44846:SF1">
    <property type="entry name" value="MANNOSYL-D-GLYCERATE TRANSPORT_METABOLISM SYSTEM REPRESSOR MNGR-RELATED"/>
    <property type="match status" value="1"/>
</dbReference>
<dbReference type="Proteomes" id="UP000465302">
    <property type="component" value="Unassembled WGS sequence"/>
</dbReference>
<dbReference type="InterPro" id="IPR028978">
    <property type="entry name" value="Chorismate_lyase_/UTRA_dom_sf"/>
</dbReference>